<protein>
    <submittedName>
        <fullName evidence="2">Uncharacterized protein</fullName>
    </submittedName>
</protein>
<sequence>MNDFDITKKMLKTINETKSCNGHFKLLTEDYETSNTEKFSKNGKDENSEGIPVTDDPKFGNQTLTNQKEAAKEIGADFQNFDTPLIFYPEDGDLVLSGEIPDMNNLKFQFRYKDSSGQGCYIWTEGLQLTDDNVKKINRIQGFYKNWKDDITENPLF</sequence>
<evidence type="ECO:0000313" key="2">
    <source>
        <dbReference type="EMBL" id="DAD66764.1"/>
    </source>
</evidence>
<feature type="compositionally biased region" description="Basic and acidic residues" evidence="1">
    <location>
        <begin position="38"/>
        <end position="47"/>
    </location>
</feature>
<feature type="region of interest" description="Disordered" evidence="1">
    <location>
        <begin position="35"/>
        <end position="61"/>
    </location>
</feature>
<dbReference type="EMBL" id="BK014662">
    <property type="protein sequence ID" value="DAD66764.1"/>
    <property type="molecule type" value="Genomic_DNA"/>
</dbReference>
<accession>A0A8S5L9Z4</accession>
<name>A0A8S5L9Z4_9CAUD</name>
<evidence type="ECO:0000256" key="1">
    <source>
        <dbReference type="SAM" id="MobiDB-lite"/>
    </source>
</evidence>
<organism evidence="2">
    <name type="scientific">Myoviridae sp. ctPuP5</name>
    <dbReference type="NCBI Taxonomy" id="2823543"/>
    <lineage>
        <taxon>Viruses</taxon>
        <taxon>Duplodnaviria</taxon>
        <taxon>Heunggongvirae</taxon>
        <taxon>Uroviricota</taxon>
        <taxon>Caudoviricetes</taxon>
    </lineage>
</organism>
<proteinExistence type="predicted"/>
<reference evidence="2" key="1">
    <citation type="journal article" date="2021" name="Proc. Natl. Acad. Sci. U.S.A.">
        <title>A Catalog of Tens of Thousands of Viruses from Human Metagenomes Reveals Hidden Associations with Chronic Diseases.</title>
        <authorList>
            <person name="Tisza M.J."/>
            <person name="Buck C.B."/>
        </authorList>
    </citation>
    <scope>NUCLEOTIDE SEQUENCE</scope>
    <source>
        <strain evidence="2">CtPuP5</strain>
    </source>
</reference>